<dbReference type="Proteomes" id="UP001179280">
    <property type="component" value="Unassembled WGS sequence"/>
</dbReference>
<protein>
    <submittedName>
        <fullName evidence="1">Uncharacterized protein</fullName>
    </submittedName>
</protein>
<keyword evidence="2" id="KW-1185">Reference proteome</keyword>
<name>A0ABS2SMS4_9BACI</name>
<gene>
    <name evidence="1" type="ORF">JOC54_000050</name>
</gene>
<comment type="caution">
    <text evidence="1">The sequence shown here is derived from an EMBL/GenBank/DDBJ whole genome shotgun (WGS) entry which is preliminary data.</text>
</comment>
<organism evidence="1 2">
    <name type="scientific">Shouchella xiaoxiensis</name>
    <dbReference type="NCBI Taxonomy" id="766895"/>
    <lineage>
        <taxon>Bacteria</taxon>
        <taxon>Bacillati</taxon>
        <taxon>Bacillota</taxon>
        <taxon>Bacilli</taxon>
        <taxon>Bacillales</taxon>
        <taxon>Bacillaceae</taxon>
        <taxon>Shouchella</taxon>
    </lineage>
</organism>
<dbReference type="EMBL" id="JAFBCV010000001">
    <property type="protein sequence ID" value="MBM7836819.1"/>
    <property type="molecule type" value="Genomic_DNA"/>
</dbReference>
<proteinExistence type="predicted"/>
<evidence type="ECO:0000313" key="1">
    <source>
        <dbReference type="EMBL" id="MBM7836819.1"/>
    </source>
</evidence>
<accession>A0ABS2SMS4</accession>
<sequence>MNRRTVQFRLNRLFVFYLNPMGEHESEALVVAVFARKRLMMPAGSEGFSWSGFS</sequence>
<evidence type="ECO:0000313" key="2">
    <source>
        <dbReference type="Proteomes" id="UP001179280"/>
    </source>
</evidence>
<reference evidence="1" key="1">
    <citation type="submission" date="2021-01" db="EMBL/GenBank/DDBJ databases">
        <title>Genomic Encyclopedia of Type Strains, Phase IV (KMG-IV): sequencing the most valuable type-strain genomes for metagenomic binning, comparative biology and taxonomic classification.</title>
        <authorList>
            <person name="Goeker M."/>
        </authorList>
    </citation>
    <scope>NUCLEOTIDE SEQUENCE</scope>
    <source>
        <strain evidence="1">DSM 21943</strain>
    </source>
</reference>